<comment type="caution">
    <text evidence="6">The sequence shown here is derived from an EMBL/GenBank/DDBJ whole genome shotgun (WGS) entry which is preliminary data.</text>
</comment>
<name>A0ABV0NWP1_9TELE</name>
<evidence type="ECO:0000313" key="7">
    <source>
        <dbReference type="Proteomes" id="UP001476798"/>
    </source>
</evidence>
<keyword evidence="3" id="KW-1133">Transmembrane helix</keyword>
<accession>A0ABV0NWP1</accession>
<protein>
    <recommendedName>
        <fullName evidence="5">SLC26A/SulP transporter domain-containing protein</fullName>
    </recommendedName>
</protein>
<feature type="domain" description="SLC26A/SulP transporter" evidence="5">
    <location>
        <begin position="84"/>
        <end position="157"/>
    </location>
</feature>
<evidence type="ECO:0000256" key="2">
    <source>
        <dbReference type="ARBA" id="ARBA00022692"/>
    </source>
</evidence>
<dbReference type="Proteomes" id="UP001476798">
    <property type="component" value="Unassembled WGS sequence"/>
</dbReference>
<feature type="non-terminal residue" evidence="6">
    <location>
        <position position="1"/>
    </location>
</feature>
<evidence type="ECO:0000256" key="1">
    <source>
        <dbReference type="ARBA" id="ARBA00004141"/>
    </source>
</evidence>
<keyword evidence="2" id="KW-0812">Transmembrane</keyword>
<sequence>FLLDFISYPVIKGFTCAAANILGIQDVPHQFFLEVYFTFHNIPEARVGDVVLGLVCLALLIGPPPTSDSTSNGTIVSFKEIVEDFGGGLAVIPLMGVLESIAIAKAFGKFFHQISQYCSTSQNNYRIDANQELLAIGVTNIMGSFVSAYPVTGSFGRFVSDHGALVMELSSGLSFPAVEHLSHIIHTQALQSKRFLIYYLITLAPCDFLTRLHLLSTSLSSEVCGVGLPSCEHHRLHSNQRAEGPAEAVQPEKREADVFRTTGAPLSPFSLKLVTSGVNIPYVLSPCFLSPLVQLSILKILLEADLQGFRYTNSVEEALLQMESVSLLSD</sequence>
<organism evidence="6 7">
    <name type="scientific">Goodea atripinnis</name>
    <dbReference type="NCBI Taxonomy" id="208336"/>
    <lineage>
        <taxon>Eukaryota</taxon>
        <taxon>Metazoa</taxon>
        <taxon>Chordata</taxon>
        <taxon>Craniata</taxon>
        <taxon>Vertebrata</taxon>
        <taxon>Euteleostomi</taxon>
        <taxon>Actinopterygii</taxon>
        <taxon>Neopterygii</taxon>
        <taxon>Teleostei</taxon>
        <taxon>Neoteleostei</taxon>
        <taxon>Acanthomorphata</taxon>
        <taxon>Ovalentaria</taxon>
        <taxon>Atherinomorphae</taxon>
        <taxon>Cyprinodontiformes</taxon>
        <taxon>Goodeidae</taxon>
        <taxon>Goodea</taxon>
    </lineage>
</organism>
<gene>
    <name evidence="6" type="ORF">GOODEAATRI_022067</name>
</gene>
<dbReference type="InterPro" id="IPR001902">
    <property type="entry name" value="SLC26A/SulP_fam"/>
</dbReference>
<comment type="subcellular location">
    <subcellularLocation>
        <location evidence="1">Membrane</location>
        <topology evidence="1">Multi-pass membrane protein</topology>
    </subcellularLocation>
</comment>
<dbReference type="EMBL" id="JAHRIO010052191">
    <property type="protein sequence ID" value="MEQ2175862.1"/>
    <property type="molecule type" value="Genomic_DNA"/>
</dbReference>
<reference evidence="6 7" key="1">
    <citation type="submission" date="2021-06" db="EMBL/GenBank/DDBJ databases">
        <authorList>
            <person name="Palmer J.M."/>
        </authorList>
    </citation>
    <scope>NUCLEOTIDE SEQUENCE [LARGE SCALE GENOMIC DNA]</scope>
    <source>
        <strain evidence="6 7">GA_2019</strain>
        <tissue evidence="6">Muscle</tissue>
    </source>
</reference>
<keyword evidence="4" id="KW-0472">Membrane</keyword>
<dbReference type="Pfam" id="PF00916">
    <property type="entry name" value="Sulfate_transp"/>
    <property type="match status" value="1"/>
</dbReference>
<keyword evidence="7" id="KW-1185">Reference proteome</keyword>
<dbReference type="InterPro" id="IPR011547">
    <property type="entry name" value="SLC26A/SulP_dom"/>
</dbReference>
<evidence type="ECO:0000259" key="5">
    <source>
        <dbReference type="Pfam" id="PF00916"/>
    </source>
</evidence>
<evidence type="ECO:0000313" key="6">
    <source>
        <dbReference type="EMBL" id="MEQ2175862.1"/>
    </source>
</evidence>
<evidence type="ECO:0000256" key="4">
    <source>
        <dbReference type="ARBA" id="ARBA00023136"/>
    </source>
</evidence>
<dbReference type="PANTHER" id="PTHR11814">
    <property type="entry name" value="SULFATE TRANSPORTER"/>
    <property type="match status" value="1"/>
</dbReference>
<proteinExistence type="predicted"/>
<evidence type="ECO:0000256" key="3">
    <source>
        <dbReference type="ARBA" id="ARBA00022989"/>
    </source>
</evidence>